<gene>
    <name evidence="9" type="ORF">SHERM_13755</name>
</gene>
<feature type="compositionally biased region" description="Gly residues" evidence="8">
    <location>
        <begin position="363"/>
        <end position="377"/>
    </location>
</feature>
<evidence type="ECO:0000313" key="10">
    <source>
        <dbReference type="Proteomes" id="UP001153555"/>
    </source>
</evidence>
<dbReference type="NCBIfam" id="TIGR01624">
    <property type="entry name" value="LRP1_Cterm"/>
    <property type="match status" value="1"/>
</dbReference>
<dbReference type="PANTHER" id="PTHR31604">
    <property type="entry name" value="PROTEIN LATERAL ROOT PRIMORDIUM 1"/>
    <property type="match status" value="1"/>
</dbReference>
<dbReference type="InterPro" id="IPR007818">
    <property type="entry name" value="SHI"/>
</dbReference>
<dbReference type="GO" id="GO:0003700">
    <property type="term" value="F:DNA-binding transcription factor activity"/>
    <property type="evidence" value="ECO:0007669"/>
    <property type="project" value="InterPro"/>
</dbReference>
<keyword evidence="5" id="KW-0238">DNA-binding</keyword>
<evidence type="ECO:0000256" key="5">
    <source>
        <dbReference type="ARBA" id="ARBA00023125"/>
    </source>
</evidence>
<dbReference type="InterPro" id="IPR006511">
    <property type="entry name" value="SHI_C"/>
</dbReference>
<comment type="subcellular location">
    <subcellularLocation>
        <location evidence="1">Nucleus</location>
    </subcellularLocation>
</comment>
<dbReference type="EMBL" id="CACSLK010011299">
    <property type="protein sequence ID" value="CAA0813196.1"/>
    <property type="molecule type" value="Genomic_DNA"/>
</dbReference>
<feature type="region of interest" description="Disordered" evidence="8">
    <location>
        <begin position="226"/>
        <end position="269"/>
    </location>
</feature>
<dbReference type="NCBIfam" id="TIGR01623">
    <property type="entry name" value="put_zinc_LRP1"/>
    <property type="match status" value="1"/>
</dbReference>
<feature type="region of interest" description="Disordered" evidence="8">
    <location>
        <begin position="340"/>
        <end position="384"/>
    </location>
</feature>
<evidence type="ECO:0000256" key="8">
    <source>
        <dbReference type="SAM" id="MobiDB-lite"/>
    </source>
</evidence>
<evidence type="ECO:0000256" key="4">
    <source>
        <dbReference type="ARBA" id="ARBA00022833"/>
    </source>
</evidence>
<sequence>MLHISRFNLSPAVATSRRLASDNPGDWVASSTSPAPAGDLSLGFNAGPNNSTVGGMWPSAARHVNCGLPPEFFFVAPASSFHHQHQTPAAGFDPQPLPVSSAMVGVIPLLTAAAADESGARGSMQLWQNPPGLNPPPPSSAYLVKPVALEHATLLQAAAAGGDSNTGRPSPSLGGPATCQDCGNQAKKDCPHRRCRTCCKSRGYDCATHVKSTWVPAARRRERQLLGCSSQSTSGTKKPRLGGASQTTSHTSTSNTTPPRSFDTTSSHQQGVDASCLKGSALPGQVRAPALFKCVRVTAVDDGEDEYAYQAIVRIGGHVFKGFLYDQGVDGGDALPNLSELHLGGGGTSSPPVNPEPSDQMYGGSGTGGHLGGGSSYGIGNPIN</sequence>
<reference evidence="9" key="1">
    <citation type="submission" date="2019-12" db="EMBL/GenBank/DDBJ databases">
        <authorList>
            <person name="Scholes J."/>
        </authorList>
    </citation>
    <scope>NUCLEOTIDE SEQUENCE</scope>
</reference>
<keyword evidence="4" id="KW-0862">Zinc</keyword>
<feature type="compositionally biased region" description="Polar residues" evidence="8">
    <location>
        <begin position="227"/>
        <end position="236"/>
    </location>
</feature>
<dbReference type="GO" id="GO:0045893">
    <property type="term" value="P:positive regulation of DNA-templated transcription"/>
    <property type="evidence" value="ECO:0007669"/>
    <property type="project" value="TreeGrafter"/>
</dbReference>
<evidence type="ECO:0000313" key="9">
    <source>
        <dbReference type="EMBL" id="CAA0813196.1"/>
    </source>
</evidence>
<comment type="similarity">
    <text evidence="2">Belongs to the SHI protein family.</text>
</comment>
<keyword evidence="6" id="KW-0010">Activator</keyword>
<evidence type="ECO:0000256" key="6">
    <source>
        <dbReference type="ARBA" id="ARBA00023159"/>
    </source>
</evidence>
<evidence type="ECO:0000256" key="3">
    <source>
        <dbReference type="ARBA" id="ARBA00022723"/>
    </source>
</evidence>
<feature type="compositionally biased region" description="Polar residues" evidence="8">
    <location>
        <begin position="258"/>
        <end position="269"/>
    </location>
</feature>
<dbReference type="GO" id="GO:0003677">
    <property type="term" value="F:DNA binding"/>
    <property type="evidence" value="ECO:0007669"/>
    <property type="project" value="UniProtKB-KW"/>
</dbReference>
<comment type="caution">
    <text evidence="9">The sequence shown here is derived from an EMBL/GenBank/DDBJ whole genome shotgun (WGS) entry which is preliminary data.</text>
</comment>
<keyword evidence="3" id="KW-0479">Metal-binding</keyword>
<organism evidence="9 10">
    <name type="scientific">Striga hermonthica</name>
    <name type="common">Purple witchweed</name>
    <name type="synonym">Buchnera hermonthica</name>
    <dbReference type="NCBI Taxonomy" id="68872"/>
    <lineage>
        <taxon>Eukaryota</taxon>
        <taxon>Viridiplantae</taxon>
        <taxon>Streptophyta</taxon>
        <taxon>Embryophyta</taxon>
        <taxon>Tracheophyta</taxon>
        <taxon>Spermatophyta</taxon>
        <taxon>Magnoliopsida</taxon>
        <taxon>eudicotyledons</taxon>
        <taxon>Gunneridae</taxon>
        <taxon>Pentapetalae</taxon>
        <taxon>asterids</taxon>
        <taxon>lamiids</taxon>
        <taxon>Lamiales</taxon>
        <taxon>Orobanchaceae</taxon>
        <taxon>Buchnereae</taxon>
        <taxon>Striga</taxon>
    </lineage>
</organism>
<dbReference type="GO" id="GO:0046872">
    <property type="term" value="F:metal ion binding"/>
    <property type="evidence" value="ECO:0007669"/>
    <property type="project" value="UniProtKB-KW"/>
</dbReference>
<proteinExistence type="inferred from homology"/>
<protein>
    <submittedName>
        <fullName evidence="9">Protein LATERAL ROOT PRIMORDIUM 1</fullName>
    </submittedName>
</protein>
<accession>A0A9N7MSG7</accession>
<dbReference type="OrthoDB" id="1913243at2759"/>
<dbReference type="PANTHER" id="PTHR31604:SF30">
    <property type="entry name" value="PROTEIN LATERAL ROOT PRIMORDIUM 1"/>
    <property type="match status" value="1"/>
</dbReference>
<dbReference type="Proteomes" id="UP001153555">
    <property type="component" value="Unassembled WGS sequence"/>
</dbReference>
<dbReference type="AlphaFoldDB" id="A0A9N7MSG7"/>
<evidence type="ECO:0000256" key="1">
    <source>
        <dbReference type="ARBA" id="ARBA00004123"/>
    </source>
</evidence>
<keyword evidence="7" id="KW-0539">Nucleus</keyword>
<dbReference type="GO" id="GO:0005634">
    <property type="term" value="C:nucleus"/>
    <property type="evidence" value="ECO:0007669"/>
    <property type="project" value="UniProtKB-SubCell"/>
</dbReference>
<evidence type="ECO:0000256" key="7">
    <source>
        <dbReference type="ARBA" id="ARBA00023242"/>
    </source>
</evidence>
<keyword evidence="10" id="KW-1185">Reference proteome</keyword>
<name>A0A9N7MSG7_STRHE</name>
<evidence type="ECO:0000256" key="2">
    <source>
        <dbReference type="ARBA" id="ARBA00006911"/>
    </source>
</evidence>
<feature type="compositionally biased region" description="Low complexity" evidence="8">
    <location>
        <begin position="245"/>
        <end position="257"/>
    </location>
</feature>
<dbReference type="Pfam" id="PF05142">
    <property type="entry name" value="DUF702"/>
    <property type="match status" value="1"/>
</dbReference>
<dbReference type="InterPro" id="IPR006510">
    <property type="entry name" value="Znf_LRP1"/>
</dbReference>